<gene>
    <name evidence="1" type="ORF">METUNv1_03097</name>
</gene>
<protein>
    <submittedName>
        <fullName evidence="1">Uncharacterized protein</fullName>
    </submittedName>
</protein>
<organism evidence="1 2">
    <name type="scientific">Methyloversatilis universalis (strain ATCC BAA-1314 / DSM 25237 / JCM 13912 / CCUG 52030 / FAM5)</name>
    <dbReference type="NCBI Taxonomy" id="1000565"/>
    <lineage>
        <taxon>Bacteria</taxon>
        <taxon>Pseudomonadati</taxon>
        <taxon>Pseudomonadota</taxon>
        <taxon>Betaproteobacteria</taxon>
        <taxon>Nitrosomonadales</taxon>
        <taxon>Sterolibacteriaceae</taxon>
        <taxon>Methyloversatilis</taxon>
    </lineage>
</organism>
<sequence length="78" mass="8510">MSFSNIFVSSMSVLGAVFAEFCLQDEAVASDVLFTRGNPLKDFDVITIATSELHGTHYEARRGAHEDAVLAFDVLDGR</sequence>
<comment type="caution">
    <text evidence="1">The sequence shown here is derived from an EMBL/GenBank/DDBJ whole genome shotgun (WGS) entry which is preliminary data.</text>
</comment>
<accession>F5RFL6</accession>
<keyword evidence="2" id="KW-1185">Reference proteome</keyword>
<proteinExistence type="predicted"/>
<reference evidence="1 2" key="1">
    <citation type="journal article" date="2011" name="J. Bacteriol.">
        <title>Genome sequence of Methyloversatilis universalis FAM5T, a methylotrophic representative of the order Rhodocyclales.</title>
        <authorList>
            <person name="Kittichotirat W."/>
            <person name="Good N.M."/>
            <person name="Hall R."/>
            <person name="Bringel F."/>
            <person name="Lajus A."/>
            <person name="Medigue C."/>
            <person name="Smalley N.E."/>
            <person name="Beck D."/>
            <person name="Bumgarner R."/>
            <person name="Vuilleumier S."/>
            <person name="Kalyuzhnaya M.G."/>
        </authorList>
    </citation>
    <scope>NUCLEOTIDE SEQUENCE [LARGE SCALE GENOMIC DNA]</scope>
    <source>
        <strain evidence="2">ATCC BAA-1314 / JCM 13912 / FAM5</strain>
    </source>
</reference>
<evidence type="ECO:0000313" key="1">
    <source>
        <dbReference type="EMBL" id="EGK70872.1"/>
    </source>
</evidence>
<dbReference type="EMBL" id="AFHG01000053">
    <property type="protein sequence ID" value="EGK70872.1"/>
    <property type="molecule type" value="Genomic_DNA"/>
</dbReference>
<dbReference type="Proteomes" id="UP000005019">
    <property type="component" value="Unassembled WGS sequence"/>
</dbReference>
<evidence type="ECO:0000313" key="2">
    <source>
        <dbReference type="Proteomes" id="UP000005019"/>
    </source>
</evidence>
<dbReference type="AlphaFoldDB" id="F5RFL6"/>
<name>F5RFL6_METUF</name>